<sequence length="135" mass="14414">MQFITVASLALATVFGFAAAQSGVPSGTSCGGHKFSSDDITTAINAALDDSASGNYPDNYPHNYEHRASEDIQLVCGDAPWSEFPLENGYAYTSSSSHYVSPGAYRVIYQTNTGDYCASVMHENGSSDFVQCDDE</sequence>
<evidence type="ECO:0000256" key="5">
    <source>
        <dbReference type="ARBA" id="ARBA00023239"/>
    </source>
</evidence>
<feature type="chain" id="PRO_5016343771" evidence="6">
    <location>
        <begin position="21"/>
        <end position="135"/>
    </location>
</feature>
<dbReference type="GO" id="GO:0016787">
    <property type="term" value="F:hydrolase activity"/>
    <property type="evidence" value="ECO:0007669"/>
    <property type="project" value="UniProtKB-KW"/>
</dbReference>
<feature type="signal peptide" evidence="6">
    <location>
        <begin position="1"/>
        <end position="20"/>
    </location>
</feature>
<proteinExistence type="predicted"/>
<accession>A0A316Y8S4</accession>
<reference evidence="7" key="1">
    <citation type="journal article" date="2018" name="Mol. Biol. Evol.">
        <title>Broad Genomic Sampling Reveals a Smut Pathogenic Ancestry of the Fungal Clade Ustilaginomycotina.</title>
        <authorList>
            <person name="Kijpornyongpan T."/>
            <person name="Mondo S.J."/>
            <person name="Barry K."/>
            <person name="Sandor L."/>
            <person name="Lee J."/>
            <person name="Lipzen A."/>
            <person name="Pangilinan J."/>
            <person name="LaButti K."/>
            <person name="Hainaut M."/>
            <person name="Henrissat B."/>
            <person name="Grigoriev I.V."/>
            <person name="Spatafora J.W."/>
            <person name="Aime M.C."/>
        </authorList>
    </citation>
    <scope>NUCLEOTIDE SEQUENCE [LARGE SCALE GENOMIC DNA]</scope>
    <source>
        <strain evidence="7">MCA 4198</strain>
    </source>
</reference>
<keyword evidence="2" id="KW-0255">Endonuclease</keyword>
<evidence type="ECO:0000256" key="4">
    <source>
        <dbReference type="ARBA" id="ARBA00023157"/>
    </source>
</evidence>
<dbReference type="Gene3D" id="3.10.450.30">
    <property type="entry name" value="Microbial ribonucleases"/>
    <property type="match status" value="1"/>
</dbReference>
<dbReference type="GeneID" id="37041745"/>
<evidence type="ECO:0000256" key="1">
    <source>
        <dbReference type="ARBA" id="ARBA00022722"/>
    </source>
</evidence>
<evidence type="ECO:0000256" key="2">
    <source>
        <dbReference type="ARBA" id="ARBA00022759"/>
    </source>
</evidence>
<gene>
    <name evidence="7" type="ORF">FA10DRAFT_256943</name>
</gene>
<keyword evidence="4" id="KW-1015">Disulfide bond</keyword>
<evidence type="ECO:0000313" key="7">
    <source>
        <dbReference type="EMBL" id="PWN86580.1"/>
    </source>
</evidence>
<dbReference type="GO" id="GO:0016829">
    <property type="term" value="F:lyase activity"/>
    <property type="evidence" value="ECO:0007669"/>
    <property type="project" value="UniProtKB-KW"/>
</dbReference>
<dbReference type="InParanoid" id="A0A316Y8S4"/>
<evidence type="ECO:0000313" key="8">
    <source>
        <dbReference type="Proteomes" id="UP000245768"/>
    </source>
</evidence>
<dbReference type="EMBL" id="KZ819644">
    <property type="protein sequence ID" value="PWN86580.1"/>
    <property type="molecule type" value="Genomic_DNA"/>
</dbReference>
<keyword evidence="5" id="KW-0456">Lyase</keyword>
<evidence type="ECO:0000256" key="6">
    <source>
        <dbReference type="SAM" id="SignalP"/>
    </source>
</evidence>
<dbReference type="GO" id="GO:0004521">
    <property type="term" value="F:RNA endonuclease activity"/>
    <property type="evidence" value="ECO:0007669"/>
    <property type="project" value="InterPro"/>
</dbReference>
<dbReference type="Proteomes" id="UP000245768">
    <property type="component" value="Unassembled WGS sequence"/>
</dbReference>
<dbReference type="Pfam" id="PF00545">
    <property type="entry name" value="Ribonuclease"/>
    <property type="match status" value="1"/>
</dbReference>
<dbReference type="PANTHER" id="PTHR42104:SF1">
    <property type="entry name" value="EXTRACELLULAR GUANYL-SPECIFIC RIBONUCLEASE RNTA (AFU_ORTHOLOGUE AFUA_4G03230)"/>
    <property type="match status" value="1"/>
</dbReference>
<dbReference type="InterPro" id="IPR016191">
    <property type="entry name" value="Ribonuclease/ribotoxin"/>
</dbReference>
<dbReference type="PANTHER" id="PTHR42104">
    <property type="entry name" value="EXTRACELLULAR GUANYL-SPECIFIC RIBONUCLEASE RNTA (AFU_ORTHOLOGUE AFUA_4G03230)"/>
    <property type="match status" value="1"/>
</dbReference>
<keyword evidence="8" id="KW-1185">Reference proteome</keyword>
<keyword evidence="6" id="KW-0732">Signal</keyword>
<dbReference type="AlphaFoldDB" id="A0A316Y8S4"/>
<organism evidence="7 8">
    <name type="scientific">Acaromyces ingoldii</name>
    <dbReference type="NCBI Taxonomy" id="215250"/>
    <lineage>
        <taxon>Eukaryota</taxon>
        <taxon>Fungi</taxon>
        <taxon>Dikarya</taxon>
        <taxon>Basidiomycota</taxon>
        <taxon>Ustilaginomycotina</taxon>
        <taxon>Exobasidiomycetes</taxon>
        <taxon>Exobasidiales</taxon>
        <taxon>Cryptobasidiaceae</taxon>
        <taxon>Acaromyces</taxon>
    </lineage>
</organism>
<dbReference type="SUPFAM" id="SSF53933">
    <property type="entry name" value="Microbial ribonucleases"/>
    <property type="match status" value="1"/>
</dbReference>
<keyword evidence="3" id="KW-0378">Hydrolase</keyword>
<name>A0A316Y8S4_9BASI</name>
<protein>
    <submittedName>
        <fullName evidence="7">Ribonuclease/ribotoxin</fullName>
    </submittedName>
</protein>
<dbReference type="InterPro" id="IPR000026">
    <property type="entry name" value="N1-like"/>
</dbReference>
<dbReference type="RefSeq" id="XP_025373778.1">
    <property type="nucleotide sequence ID" value="XM_025519829.1"/>
</dbReference>
<evidence type="ECO:0000256" key="3">
    <source>
        <dbReference type="ARBA" id="ARBA00022801"/>
    </source>
</evidence>
<dbReference type="OrthoDB" id="5425539at2759"/>
<keyword evidence="1" id="KW-0540">Nuclease</keyword>
<dbReference type="GO" id="GO:0003723">
    <property type="term" value="F:RNA binding"/>
    <property type="evidence" value="ECO:0007669"/>
    <property type="project" value="InterPro"/>
</dbReference>